<reference evidence="1 2" key="1">
    <citation type="journal article" date="2015" name="Genome Announc.">
        <title>Complete genome sequences for 35 biothreat assay-relevant bacillus species.</title>
        <authorList>
            <person name="Johnson S.L."/>
            <person name="Daligault H.E."/>
            <person name="Davenport K.W."/>
            <person name="Jaissle J."/>
            <person name="Frey K.G."/>
            <person name="Ladner J.T."/>
            <person name="Broomall S.M."/>
            <person name="Bishop-Lilly K.A."/>
            <person name="Bruce D.C."/>
            <person name="Gibbons H.S."/>
            <person name="Coyne S.R."/>
            <person name="Lo C.C."/>
            <person name="Meincke L."/>
            <person name="Munk A.C."/>
            <person name="Koroleva G.I."/>
            <person name="Rosenzweig C.N."/>
            <person name="Palacios G.F."/>
            <person name="Redden C.L."/>
            <person name="Minogue T.D."/>
            <person name="Chain P.S."/>
        </authorList>
    </citation>
    <scope>NUCLEOTIDE SEQUENCE [LARGE SCALE GENOMIC DNA]</scope>
    <source>
        <strain evidence="2">ATCC 14581 / DSM 32 / JCM 2506 / NBRC 15308 / NCIMB 9376 / NCTC 10342 / NRRL B-14308 / VKM B-512</strain>
    </source>
</reference>
<proteinExistence type="predicted"/>
<gene>
    <name evidence="1" type="ORF">BG04_4274</name>
</gene>
<dbReference type="AlphaFoldDB" id="A0A0B6AB45"/>
<dbReference type="RefSeq" id="WP_013056680.1">
    <property type="nucleotide sequence ID" value="NZ_BCVB01000005.1"/>
</dbReference>
<dbReference type="EMBL" id="CP009920">
    <property type="protein sequence ID" value="AJI20761.1"/>
    <property type="molecule type" value="Genomic_DNA"/>
</dbReference>
<dbReference type="GeneID" id="93646169"/>
<accession>A0A0B6AB45</accession>
<protein>
    <submittedName>
        <fullName evidence="1">Uncharacterized protein</fullName>
    </submittedName>
</protein>
<organism evidence="1 2">
    <name type="scientific">Priestia megaterium (strain ATCC 14581 / DSM 32 / CCUG 1817 / JCM 2506 / NBRC 15308 / NCIMB 9376 / NCTC 10342 / NRRL B-14308 / VKM B-512 / Ford 19)</name>
    <name type="common">Bacillus megaterium</name>
    <dbReference type="NCBI Taxonomy" id="1348623"/>
    <lineage>
        <taxon>Bacteria</taxon>
        <taxon>Bacillati</taxon>
        <taxon>Bacillota</taxon>
        <taxon>Bacilli</taxon>
        <taxon>Bacillales</taxon>
        <taxon>Bacillaceae</taxon>
        <taxon>Priestia</taxon>
    </lineage>
</organism>
<dbReference type="Proteomes" id="UP000031829">
    <property type="component" value="Chromosome"/>
</dbReference>
<dbReference type="KEGG" id="bmeg:BG04_4274"/>
<evidence type="ECO:0000313" key="2">
    <source>
        <dbReference type="Proteomes" id="UP000031829"/>
    </source>
</evidence>
<dbReference type="HOGENOM" id="CLU_209555_0_0_9"/>
<evidence type="ECO:0000313" key="1">
    <source>
        <dbReference type="EMBL" id="AJI20761.1"/>
    </source>
</evidence>
<name>A0A0B6AB45_PRIM2</name>
<sequence length="54" mass="6214">MINEQETLLFIKELGRLLKDYQNCSNASVKSEIYKDIVLLSNVIQLDHVNVSYA</sequence>